<feature type="transmembrane region" description="Helical" evidence="1">
    <location>
        <begin position="84"/>
        <end position="103"/>
    </location>
</feature>
<feature type="transmembrane region" description="Helical" evidence="1">
    <location>
        <begin position="50"/>
        <end position="72"/>
    </location>
</feature>
<proteinExistence type="predicted"/>
<evidence type="ECO:0000313" key="3">
    <source>
        <dbReference type="Proteomes" id="UP001370348"/>
    </source>
</evidence>
<protein>
    <submittedName>
        <fullName evidence="2">DUF420 domain-containing protein</fullName>
    </submittedName>
</protein>
<accession>A0ABZ2MCW5</accession>
<dbReference type="Proteomes" id="UP001370348">
    <property type="component" value="Chromosome"/>
</dbReference>
<feature type="transmembrane region" description="Helical" evidence="1">
    <location>
        <begin position="123"/>
        <end position="148"/>
    </location>
</feature>
<gene>
    <name evidence="2" type="ORF">LZC94_48385</name>
</gene>
<dbReference type="EMBL" id="CP089984">
    <property type="protein sequence ID" value="WXB20336.1"/>
    <property type="molecule type" value="Genomic_DNA"/>
</dbReference>
<dbReference type="PANTHER" id="PTHR37692">
    <property type="entry name" value="HYPOTHETICAL MEMBRANE SPANNING PROTEIN"/>
    <property type="match status" value="1"/>
</dbReference>
<keyword evidence="1" id="KW-0472">Membrane</keyword>
<feature type="transmembrane region" description="Helical" evidence="1">
    <location>
        <begin position="160"/>
        <end position="180"/>
    </location>
</feature>
<reference evidence="2 3" key="1">
    <citation type="submission" date="2021-12" db="EMBL/GenBank/DDBJ databases">
        <title>Discovery of the Pendulisporaceae a myxobacterial family with distinct sporulation behavior and unique specialized metabolism.</title>
        <authorList>
            <person name="Garcia R."/>
            <person name="Popoff A."/>
            <person name="Bader C.D."/>
            <person name="Loehr J."/>
            <person name="Walesch S."/>
            <person name="Walt C."/>
            <person name="Boldt J."/>
            <person name="Bunk B."/>
            <person name="Haeckl F.J.F.P.J."/>
            <person name="Gunesch A.P."/>
            <person name="Birkelbach J."/>
            <person name="Nuebel U."/>
            <person name="Pietschmann T."/>
            <person name="Bach T."/>
            <person name="Mueller R."/>
        </authorList>
    </citation>
    <scope>NUCLEOTIDE SEQUENCE [LARGE SCALE GENOMIC DNA]</scope>
    <source>
        <strain evidence="2 3">MSr11954</strain>
    </source>
</reference>
<keyword evidence="3" id="KW-1185">Reference proteome</keyword>
<name>A0ABZ2MCW5_9BACT</name>
<dbReference type="InterPro" id="IPR007352">
    <property type="entry name" value="DUF420"/>
</dbReference>
<dbReference type="PANTHER" id="PTHR37692:SF1">
    <property type="entry name" value="DUF420 DOMAIN-CONTAINING PROTEIN"/>
    <property type="match status" value="1"/>
</dbReference>
<keyword evidence="1" id="KW-0812">Transmembrane</keyword>
<organism evidence="2 3">
    <name type="scientific">Pendulispora albinea</name>
    <dbReference type="NCBI Taxonomy" id="2741071"/>
    <lineage>
        <taxon>Bacteria</taxon>
        <taxon>Pseudomonadati</taxon>
        <taxon>Myxococcota</taxon>
        <taxon>Myxococcia</taxon>
        <taxon>Myxococcales</taxon>
        <taxon>Sorangiineae</taxon>
        <taxon>Pendulisporaceae</taxon>
        <taxon>Pendulispora</taxon>
    </lineage>
</organism>
<dbReference type="Pfam" id="PF04238">
    <property type="entry name" value="DUF420"/>
    <property type="match status" value="1"/>
</dbReference>
<keyword evidence="1" id="KW-1133">Transmembrane helix</keyword>
<feature type="transmembrane region" description="Helical" evidence="1">
    <location>
        <begin position="17"/>
        <end position="38"/>
    </location>
</feature>
<evidence type="ECO:0000256" key="1">
    <source>
        <dbReference type="SAM" id="Phobius"/>
    </source>
</evidence>
<evidence type="ECO:0000313" key="2">
    <source>
        <dbReference type="EMBL" id="WXB20336.1"/>
    </source>
</evidence>
<sequence length="185" mass="20212">MAPMAESALSKNTDRPFWIVNAVVSILALSLLTYLLLIRQTSPGDSAALAFMPAVNATFNAIAAVLLVLAVVAIKKKQVTRHQALMLSAFASSSLFLVGYLAYHYVHGDTKYPGEGGARVVYLLILASHVILSIPVLPMCLAAFYYAFQRNFVTHKKITKLLFPIWLYVSITGVVVFAMLRSAYG</sequence>